<dbReference type="AlphaFoldDB" id="A0A4U5MD70"/>
<feature type="chain" id="PRO_5020532157" description="SXP/RAL-2 family protein Ani s 5-like cation-binding domain-containing protein" evidence="1">
    <location>
        <begin position="16"/>
        <end position="151"/>
    </location>
</feature>
<keyword evidence="1" id="KW-0732">Signal</keyword>
<dbReference type="EMBL" id="AZBU02000008">
    <property type="protein sequence ID" value="TKR67080.1"/>
    <property type="molecule type" value="Genomic_DNA"/>
</dbReference>
<reference evidence="2 3" key="2">
    <citation type="journal article" date="2019" name="G3 (Bethesda)">
        <title>Hybrid Assembly of the Genome of the Entomopathogenic Nematode Steinernema carpocapsae Identifies the X-Chromosome.</title>
        <authorList>
            <person name="Serra L."/>
            <person name="Macchietto M."/>
            <person name="Macias-Munoz A."/>
            <person name="McGill C.J."/>
            <person name="Rodriguez I.M."/>
            <person name="Rodriguez B."/>
            <person name="Murad R."/>
            <person name="Mortazavi A."/>
        </authorList>
    </citation>
    <scope>NUCLEOTIDE SEQUENCE [LARGE SCALE GENOMIC DNA]</scope>
    <source>
        <strain evidence="2 3">ALL</strain>
    </source>
</reference>
<accession>A0A4U5MD70</accession>
<organism evidence="2 3">
    <name type="scientific">Steinernema carpocapsae</name>
    <name type="common">Entomopathogenic nematode</name>
    <dbReference type="NCBI Taxonomy" id="34508"/>
    <lineage>
        <taxon>Eukaryota</taxon>
        <taxon>Metazoa</taxon>
        <taxon>Ecdysozoa</taxon>
        <taxon>Nematoda</taxon>
        <taxon>Chromadorea</taxon>
        <taxon>Rhabditida</taxon>
        <taxon>Tylenchina</taxon>
        <taxon>Panagrolaimomorpha</taxon>
        <taxon>Strongyloidoidea</taxon>
        <taxon>Steinernematidae</taxon>
        <taxon>Steinernema</taxon>
    </lineage>
</organism>
<evidence type="ECO:0000313" key="2">
    <source>
        <dbReference type="EMBL" id="TKR67080.1"/>
    </source>
</evidence>
<dbReference type="Gene3D" id="1.20.120.1100">
    <property type="match status" value="1"/>
</dbReference>
<sequence>MKLVVLFAFFAASFALPIPYDRQDRQLYGKEEYGSSLAKTYFEILPDEVKQFYNKLTPADVQLLKQYSYKLRGKNDTEAYNYMKIYTLSPPARQYFKEVIRNFQNMDPNGEQGFVNCVEQTFAAARQVPWNVQREIVRAYPTLKGLFWGQY</sequence>
<keyword evidence="3" id="KW-1185">Reference proteome</keyword>
<gene>
    <name evidence="2" type="ORF">L596_023285</name>
</gene>
<dbReference type="Proteomes" id="UP000298663">
    <property type="component" value="Unassembled WGS sequence"/>
</dbReference>
<evidence type="ECO:0000256" key="1">
    <source>
        <dbReference type="SAM" id="SignalP"/>
    </source>
</evidence>
<evidence type="ECO:0008006" key="4">
    <source>
        <dbReference type="Google" id="ProtNLM"/>
    </source>
</evidence>
<dbReference type="OrthoDB" id="5808308at2759"/>
<feature type="signal peptide" evidence="1">
    <location>
        <begin position="1"/>
        <end position="15"/>
    </location>
</feature>
<proteinExistence type="predicted"/>
<comment type="caution">
    <text evidence="2">The sequence shown here is derived from an EMBL/GenBank/DDBJ whole genome shotgun (WGS) entry which is preliminary data.</text>
</comment>
<evidence type="ECO:0000313" key="3">
    <source>
        <dbReference type="Proteomes" id="UP000298663"/>
    </source>
</evidence>
<reference evidence="2 3" key="1">
    <citation type="journal article" date="2015" name="Genome Biol.">
        <title>Comparative genomics of Steinernema reveals deeply conserved gene regulatory networks.</title>
        <authorList>
            <person name="Dillman A.R."/>
            <person name="Macchietto M."/>
            <person name="Porter C.F."/>
            <person name="Rogers A."/>
            <person name="Williams B."/>
            <person name="Antoshechkin I."/>
            <person name="Lee M.M."/>
            <person name="Goodwin Z."/>
            <person name="Lu X."/>
            <person name="Lewis E.E."/>
            <person name="Goodrich-Blair H."/>
            <person name="Stock S.P."/>
            <person name="Adams B.J."/>
            <person name="Sternberg P.W."/>
            <person name="Mortazavi A."/>
        </authorList>
    </citation>
    <scope>NUCLEOTIDE SEQUENCE [LARGE SCALE GENOMIC DNA]</scope>
    <source>
        <strain evidence="2 3">ALL</strain>
    </source>
</reference>
<protein>
    <recommendedName>
        <fullName evidence="4">SXP/RAL-2 family protein Ani s 5-like cation-binding domain-containing protein</fullName>
    </recommendedName>
</protein>
<name>A0A4U5MD70_STECR</name>